<evidence type="ECO:0000256" key="2">
    <source>
        <dbReference type="SAM" id="Phobius"/>
    </source>
</evidence>
<feature type="region of interest" description="Disordered" evidence="1">
    <location>
        <begin position="680"/>
        <end position="703"/>
    </location>
</feature>
<feature type="compositionally biased region" description="Polar residues" evidence="1">
    <location>
        <begin position="1023"/>
        <end position="1033"/>
    </location>
</feature>
<feature type="compositionally biased region" description="Low complexity" evidence="1">
    <location>
        <begin position="136"/>
        <end position="151"/>
    </location>
</feature>
<feature type="region of interest" description="Disordered" evidence="1">
    <location>
        <begin position="49"/>
        <end position="242"/>
    </location>
</feature>
<feature type="compositionally biased region" description="Polar residues" evidence="1">
    <location>
        <begin position="230"/>
        <end position="242"/>
    </location>
</feature>
<feature type="compositionally biased region" description="Acidic residues" evidence="1">
    <location>
        <begin position="470"/>
        <end position="480"/>
    </location>
</feature>
<sequence>MATYDPYSRSPQLPAHEIAPITPVHSPHHSVTSSVSNRTPIHPLSIHEYRRQQNTPGLQTATPPGKTLRRKPAAPALNGIERAPSVVRTSHMSVRSAPRPLVPSQSAYQLSSHQQPFQPQSLSDQILRSQSAEPRTQGGSISSISTTTSTGKIRHFNSRKRLPKPPGVTDFLPLPSNLATVKTNTSHRSPPPHALDVSTESSHSSAARTTNTASTFSLSRFPQPPHFQDASISPPHNENDQSRINTRSFASTAPATPPATPATIHYRGASFDLVNPHESLLLHDIVTPSKDFGSSEYLLARPTEELSVASAEMAPKRALYGDLSAAHAGIMRRADDSFGSSNLDLPLPPTPAAVSPGSSTYTSPVYSPESNLAPPPLAVQKAPSDSRFSLKQLTRTLTRRLGKEPERPHGEELQDLHDADAQRALADDDGIITRGREAPYVSTPQSAYFPVNPTSPVTPTSPVSPQEHASEEEEYGDEDIELPRKHPMQRYDTSPLTSLLPEDPSTQVGRVDNRHMSMSGGYLDSRPYYDDLDSIYPSSSIYTSDDRRRSNYQQSLTNTRQSNPFLRYSGMDASSFANEYNQDSLYAYSSHSQRKSKPLPDHMYQRTTGQDKTDTISRIIDQYDPSRIVDSTMTESSGDRPHTDAFAGDASAKGVTDLYGNGQEPTLSSDLSQFQFGLHGDTNRAPEDELSLNRRPTLRGGAGLPPDAPAPLAPAFQFRNTTFALPHLERSEMFSNRSSSYGDTRNLLQIPHGEISAPLMLGQSLQPSSSYSQPDAKPIEQSSSYPQAANSPSPQTPQEALDEAEQIFQSATGEQQREEKSIPAIWARRSSGSLLLSKKATDSAITEPQSLGDPELSRVGGAEGNEADWESVGAHSRDLRNSLNSHEARDSFDSVADYSSSEGTRNSLGMNSNGSLPSDVDPPYALAPWADPYAFSDKETQELLASGPNDKIIFDGKRQSALQSDEMAYQSSNNGGLPVSSSPPSIFDDSSALQRENTFEKLSVVGPRGNLTGTPRGTGMHETGSSIADNSSPVITLFPRPSELEPVIKTSPGDDTTRRPSLRLSTTFNRPQRRMSRTAVHGQTKLRQMILSPESARKTLSSADTNFSRFMGGSERPSTSDTVTPLHPHLSVDTAPMARALIAHQHSPHLLCPERAANPEDEERRRRLSWAILAVFCLLPPCIILFRVWGDTLMISLTEGRLGHCTNRSKKVALVAGIGVNIGIAVAIVVPIVIAHALGAA</sequence>
<feature type="compositionally biased region" description="Polar residues" evidence="1">
    <location>
        <begin position="356"/>
        <end position="370"/>
    </location>
</feature>
<proteinExistence type="predicted"/>
<keyword evidence="2" id="KW-0812">Transmembrane</keyword>
<evidence type="ECO:0000313" key="3">
    <source>
        <dbReference type="EMBL" id="KAF2032937.1"/>
    </source>
</evidence>
<feature type="compositionally biased region" description="Basic and acidic residues" evidence="1">
    <location>
        <begin position="598"/>
        <end position="612"/>
    </location>
</feature>
<keyword evidence="2" id="KW-0472">Membrane</keyword>
<feature type="compositionally biased region" description="Basic and acidic residues" evidence="1">
    <location>
        <begin position="401"/>
        <end position="417"/>
    </location>
</feature>
<feature type="compositionally biased region" description="Basic and acidic residues" evidence="1">
    <location>
        <begin position="875"/>
        <end position="892"/>
    </location>
</feature>
<evidence type="ECO:0000256" key="1">
    <source>
        <dbReference type="SAM" id="MobiDB-lite"/>
    </source>
</evidence>
<feature type="compositionally biased region" description="Polar residues" evidence="1">
    <location>
        <begin position="52"/>
        <end position="62"/>
    </location>
</feature>
<reference evidence="3" key="1">
    <citation type="journal article" date="2020" name="Stud. Mycol.">
        <title>101 Dothideomycetes genomes: a test case for predicting lifestyles and emergence of pathogens.</title>
        <authorList>
            <person name="Haridas S."/>
            <person name="Albert R."/>
            <person name="Binder M."/>
            <person name="Bloem J."/>
            <person name="Labutti K."/>
            <person name="Salamov A."/>
            <person name="Andreopoulos B."/>
            <person name="Baker S."/>
            <person name="Barry K."/>
            <person name="Bills G."/>
            <person name="Bluhm B."/>
            <person name="Cannon C."/>
            <person name="Castanera R."/>
            <person name="Culley D."/>
            <person name="Daum C."/>
            <person name="Ezra D."/>
            <person name="Gonzalez J."/>
            <person name="Henrissat B."/>
            <person name="Kuo A."/>
            <person name="Liang C."/>
            <person name="Lipzen A."/>
            <person name="Lutzoni F."/>
            <person name="Magnuson J."/>
            <person name="Mondo S."/>
            <person name="Nolan M."/>
            <person name="Ohm R."/>
            <person name="Pangilinan J."/>
            <person name="Park H.-J."/>
            <person name="Ramirez L."/>
            <person name="Alfaro M."/>
            <person name="Sun H."/>
            <person name="Tritt A."/>
            <person name="Yoshinaga Y."/>
            <person name="Zwiers L.-H."/>
            <person name="Turgeon B."/>
            <person name="Goodwin S."/>
            <person name="Spatafora J."/>
            <person name="Crous P."/>
            <person name="Grigoriev I."/>
        </authorList>
    </citation>
    <scope>NUCLEOTIDE SEQUENCE</scope>
    <source>
        <strain evidence="3">CBS 110217</strain>
    </source>
</reference>
<comment type="caution">
    <text evidence="3">The sequence shown here is derived from an EMBL/GenBank/DDBJ whole genome shotgun (WGS) entry which is preliminary data.</text>
</comment>
<feature type="compositionally biased region" description="Low complexity" evidence="1">
    <location>
        <begin position="201"/>
        <end position="217"/>
    </location>
</feature>
<feature type="compositionally biased region" description="Polar residues" evidence="1">
    <location>
        <begin position="177"/>
        <end position="188"/>
    </location>
</feature>
<dbReference type="AlphaFoldDB" id="A0A9P4HF64"/>
<gene>
    <name evidence="3" type="ORF">EK21DRAFT_98519</name>
</gene>
<organism evidence="3 4">
    <name type="scientific">Setomelanomma holmii</name>
    <dbReference type="NCBI Taxonomy" id="210430"/>
    <lineage>
        <taxon>Eukaryota</taxon>
        <taxon>Fungi</taxon>
        <taxon>Dikarya</taxon>
        <taxon>Ascomycota</taxon>
        <taxon>Pezizomycotina</taxon>
        <taxon>Dothideomycetes</taxon>
        <taxon>Pleosporomycetidae</taxon>
        <taxon>Pleosporales</taxon>
        <taxon>Pleosporineae</taxon>
        <taxon>Phaeosphaeriaceae</taxon>
        <taxon>Setomelanomma</taxon>
    </lineage>
</organism>
<feature type="region of interest" description="Disordered" evidence="1">
    <location>
        <begin position="839"/>
        <end position="916"/>
    </location>
</feature>
<dbReference type="OrthoDB" id="5353066at2759"/>
<feature type="transmembrane region" description="Helical" evidence="2">
    <location>
        <begin position="1211"/>
        <end position="1238"/>
    </location>
</feature>
<feature type="compositionally biased region" description="Polar residues" evidence="1">
    <location>
        <begin position="780"/>
        <end position="798"/>
    </location>
</feature>
<feature type="region of interest" description="Disordered" evidence="1">
    <location>
        <begin position="544"/>
        <end position="564"/>
    </location>
</feature>
<feature type="region of interest" description="Disordered" evidence="1">
    <location>
        <begin position="398"/>
        <end position="417"/>
    </location>
</feature>
<feature type="compositionally biased region" description="Polar residues" evidence="1">
    <location>
        <begin position="103"/>
        <end position="134"/>
    </location>
</feature>
<feature type="region of interest" description="Disordered" evidence="1">
    <location>
        <begin position="352"/>
        <end position="384"/>
    </location>
</feature>
<evidence type="ECO:0000313" key="4">
    <source>
        <dbReference type="Proteomes" id="UP000799777"/>
    </source>
</evidence>
<feature type="region of interest" description="Disordered" evidence="1">
    <location>
        <begin position="1005"/>
        <end position="1033"/>
    </location>
</feature>
<feature type="compositionally biased region" description="Low complexity" evidence="1">
    <location>
        <begin position="764"/>
        <end position="774"/>
    </location>
</feature>
<keyword evidence="4" id="KW-1185">Reference proteome</keyword>
<feature type="compositionally biased region" description="Polar residues" evidence="1">
    <location>
        <begin position="897"/>
        <end position="916"/>
    </location>
</feature>
<dbReference type="EMBL" id="ML978169">
    <property type="protein sequence ID" value="KAF2032937.1"/>
    <property type="molecule type" value="Genomic_DNA"/>
</dbReference>
<accession>A0A9P4HF64</accession>
<dbReference type="Proteomes" id="UP000799777">
    <property type="component" value="Unassembled WGS sequence"/>
</dbReference>
<feature type="compositionally biased region" description="Polar residues" evidence="1">
    <location>
        <begin position="551"/>
        <end position="564"/>
    </location>
</feature>
<keyword evidence="2" id="KW-1133">Transmembrane helix</keyword>
<feature type="region of interest" description="Disordered" evidence="1">
    <location>
        <begin position="764"/>
        <end position="801"/>
    </location>
</feature>
<feature type="region of interest" description="Disordered" evidence="1">
    <location>
        <begin position="589"/>
        <end position="612"/>
    </location>
</feature>
<feature type="region of interest" description="Disordered" evidence="1">
    <location>
        <begin position="450"/>
        <end position="529"/>
    </location>
</feature>
<feature type="compositionally biased region" description="Low complexity" evidence="1">
    <location>
        <begin position="450"/>
        <end position="467"/>
    </location>
</feature>
<name>A0A9P4HF64_9PLEO</name>
<protein>
    <submittedName>
        <fullName evidence="3">Uncharacterized protein</fullName>
    </submittedName>
</protein>
<feature type="compositionally biased region" description="Basic residues" evidence="1">
    <location>
        <begin position="152"/>
        <end position="163"/>
    </location>
</feature>
<feature type="transmembrane region" description="Helical" evidence="2">
    <location>
        <begin position="1168"/>
        <end position="1190"/>
    </location>
</feature>